<evidence type="ECO:0000259" key="12">
    <source>
        <dbReference type="PROSITE" id="PS50103"/>
    </source>
</evidence>
<dbReference type="Gene3D" id="3.30.70.330">
    <property type="match status" value="1"/>
</dbReference>
<evidence type="ECO:0000259" key="11">
    <source>
        <dbReference type="PROSITE" id="PS50102"/>
    </source>
</evidence>
<dbReference type="InterPro" id="IPR011707">
    <property type="entry name" value="Cu-oxidase-like_N"/>
</dbReference>
<feature type="region of interest" description="Disordered" evidence="10">
    <location>
        <begin position="123"/>
        <end position="150"/>
    </location>
</feature>
<dbReference type="PANTHER" id="PTHR24009:SF3">
    <property type="entry name" value="RNA-BINDING (RRM_RBD_RNP MOTIFS) FAMILY PROTEIN-RELATED"/>
    <property type="match status" value="1"/>
</dbReference>
<feature type="coiled-coil region" evidence="9">
    <location>
        <begin position="504"/>
        <end position="531"/>
    </location>
</feature>
<organism evidence="13 14">
    <name type="scientific">Canna indica</name>
    <name type="common">Indian-shot</name>
    <dbReference type="NCBI Taxonomy" id="4628"/>
    <lineage>
        <taxon>Eukaryota</taxon>
        <taxon>Viridiplantae</taxon>
        <taxon>Streptophyta</taxon>
        <taxon>Embryophyta</taxon>
        <taxon>Tracheophyta</taxon>
        <taxon>Spermatophyta</taxon>
        <taxon>Magnoliopsida</taxon>
        <taxon>Liliopsida</taxon>
        <taxon>Zingiberales</taxon>
        <taxon>Cannaceae</taxon>
        <taxon>Canna</taxon>
    </lineage>
</organism>
<dbReference type="FunFam" id="3.30.70.330:FF:000678">
    <property type="entry name" value="zinc finger CCCH domain-containing protein 53-like isoform X2"/>
    <property type="match status" value="1"/>
</dbReference>
<dbReference type="InterPro" id="IPR056276">
    <property type="entry name" value="AtC3H46-like_PABC-like"/>
</dbReference>
<dbReference type="PROSITE" id="PS50103">
    <property type="entry name" value="ZF_C3H1"/>
    <property type="match status" value="1"/>
</dbReference>
<feature type="compositionally biased region" description="Low complexity" evidence="10">
    <location>
        <begin position="551"/>
        <end position="566"/>
    </location>
</feature>
<dbReference type="SMART" id="SM00360">
    <property type="entry name" value="RRM"/>
    <property type="match status" value="1"/>
</dbReference>
<dbReference type="InterPro" id="IPR000504">
    <property type="entry name" value="RRM_dom"/>
</dbReference>
<dbReference type="Pfam" id="PF00642">
    <property type="entry name" value="zf-CCCH"/>
    <property type="match status" value="1"/>
</dbReference>
<dbReference type="InterPro" id="IPR000571">
    <property type="entry name" value="Znf_CCCH"/>
</dbReference>
<feature type="domain" description="C3H1-type" evidence="12">
    <location>
        <begin position="242"/>
        <end position="264"/>
    </location>
</feature>
<keyword evidence="5 7" id="KW-0694">RNA-binding</keyword>
<dbReference type="InterPro" id="IPR036855">
    <property type="entry name" value="Znf_CCCH_sf"/>
</dbReference>
<evidence type="ECO:0000256" key="2">
    <source>
        <dbReference type="ARBA" id="ARBA00022723"/>
    </source>
</evidence>
<dbReference type="InterPro" id="IPR001117">
    <property type="entry name" value="Cu-oxidase_2nd"/>
</dbReference>
<dbReference type="InterPro" id="IPR034365">
    <property type="entry name" value="AtC3H46-like_RRM"/>
</dbReference>
<dbReference type="Pfam" id="PF00394">
    <property type="entry name" value="Cu-oxidase"/>
    <property type="match status" value="1"/>
</dbReference>
<feature type="domain" description="RRM" evidence="11">
    <location>
        <begin position="376"/>
        <end position="452"/>
    </location>
</feature>
<dbReference type="EMBL" id="CP136893">
    <property type="protein sequence ID" value="WOL03881.1"/>
    <property type="molecule type" value="Genomic_DNA"/>
</dbReference>
<evidence type="ECO:0000313" key="13">
    <source>
        <dbReference type="EMBL" id="WOL03881.1"/>
    </source>
</evidence>
<keyword evidence="14" id="KW-1185">Reference proteome</keyword>
<name>A0AAQ3KDT7_9LILI</name>
<evidence type="ECO:0000256" key="3">
    <source>
        <dbReference type="ARBA" id="ARBA00022771"/>
    </source>
</evidence>
<keyword evidence="9" id="KW-0175">Coiled coil</keyword>
<feature type="region of interest" description="Disordered" evidence="10">
    <location>
        <begin position="67"/>
        <end position="105"/>
    </location>
</feature>
<dbReference type="GO" id="GO:0005507">
    <property type="term" value="F:copper ion binding"/>
    <property type="evidence" value="ECO:0007669"/>
    <property type="project" value="InterPro"/>
</dbReference>
<evidence type="ECO:0000256" key="5">
    <source>
        <dbReference type="ARBA" id="ARBA00022884"/>
    </source>
</evidence>
<accession>A0AAQ3KDT7</accession>
<dbReference type="Gene3D" id="2.60.40.420">
    <property type="entry name" value="Cupredoxins - blue copper proteins"/>
    <property type="match status" value="3"/>
</dbReference>
<proteinExistence type="inferred from homology"/>
<keyword evidence="2 8" id="KW-0479">Metal-binding</keyword>
<evidence type="ECO:0000256" key="4">
    <source>
        <dbReference type="ARBA" id="ARBA00022833"/>
    </source>
</evidence>
<feature type="compositionally biased region" description="Basic and acidic residues" evidence="10">
    <location>
        <begin position="614"/>
        <end position="624"/>
    </location>
</feature>
<dbReference type="GO" id="GO:0008270">
    <property type="term" value="F:zinc ion binding"/>
    <property type="evidence" value="ECO:0007669"/>
    <property type="project" value="UniProtKB-KW"/>
</dbReference>
<keyword evidence="6" id="KW-0238">DNA-binding</keyword>
<dbReference type="CDD" id="cd12458">
    <property type="entry name" value="RRM_AtC3H46_like"/>
    <property type="match status" value="1"/>
</dbReference>
<dbReference type="InterPro" id="IPR012677">
    <property type="entry name" value="Nucleotide-bd_a/b_plait_sf"/>
</dbReference>
<dbReference type="Pfam" id="PF23182">
    <property type="entry name" value="PABC_AtC3H46"/>
    <property type="match status" value="1"/>
</dbReference>
<dbReference type="PROSITE" id="PS50102">
    <property type="entry name" value="RRM"/>
    <property type="match status" value="1"/>
</dbReference>
<gene>
    <name evidence="13" type="ORF">Cni_G12601</name>
</gene>
<protein>
    <submittedName>
        <fullName evidence="13">Uncharacterized protein</fullName>
    </submittedName>
</protein>
<dbReference type="SUPFAM" id="SSF49503">
    <property type="entry name" value="Cupredoxins"/>
    <property type="match status" value="3"/>
</dbReference>
<dbReference type="InterPro" id="IPR008972">
    <property type="entry name" value="Cupredoxin"/>
</dbReference>
<sequence length="1168" mass="128483">MDSYEATRVVFSWIQSFDPENAAKVMEFLLIQDHGEKEMIRLAFGPETLLQSVVLKARKELGLLPAAASPSPGANTAPFPSPLGRQGSSTRLLGGGPLAMTSPTSWAPPSIFSRSNINVGSAAEELQSSDELVSPSNPAPSPFYGGSGDGADLIEELQLPDQLSFLNDGTAAPAHGLQVGPKRDLFYQDMDGNCRSPGSNGESNAFFPYSIGWGATAGQHRRSCSAADVYLGSDTAGVGWKPCLYYARGYCKNGSSCRFLHGIPDDDAAALAPGYKMDAAIEQQCQELLLRSKSLRQLMASAFPYSPAGSVPASPSGTNKSSNFLLQQQNESQRAMAAATAAALMLGGDESHKFMGRPWMMERSDFGAGMANPGARQIYLTFPADSTFREEDVSNYFSIYGPVQDVRIPYQQKRMFGFVTFVYPETVKLILSKGNPHFVCNARVLVKPYKEKGKVPDKYRKQLQQQCERVDFSCCPTPTGLDSRDPFDFSQLGSRMLYNNSISQEALMKRKLEQQQQAVELQQAIELQNRRFTGLQLLDLKNRNHFNSITASTTSISSPTIAASQSDGGSIIPQEESACQDKNLNQVTAEPLPKYSQELAIKIGDSANNGESCASEKKSKEDTCIRQSPVEHNLPDSPFASPTKASSSFPREDTFSATLSVEENLVSCESSKSSSLISSTLFPATAALDMPSFNACFFQLPRNGIQQRKNSWQDGTPGTTCPILPGQNFTYHFQVKDQIGSFYYFPSLGMQKAAGGYGSLRIHSRLLIPVPFDPPADDYSVLIGDWYTKDHKTLARILDQGRSIALPAGVLINGKPGGSKDEAPQFVMEAGKVYRYRICNVGIKSSLNFRIQGHNMLLVEMDGSHTVQNLYESLDVHVGQCFSVLVTANQAPGDYYMVASTRFLKKEITATGIIRYAGSNTPASAELPKAPSGWAWSFNQWRSFRWNLTASAARPNPQGSYHYGDINITRTIQLSSSKARVGGKYRFALNGVSHVDAETPLKLAEYYGISEKVFKYNLISDVPSESESPILITPNVITVEFRTYVEIIFVNTEKVVQSYHLDGYSFFFVGMGPGKWTPESRKSYNMLDAVSRHAVHVFPKSWSAIMLTFDNAGMWNLRSELWERRYLGQELYISVQSPARSLRDEYNLLDTALLCGAVQELPKPAPYT</sequence>
<dbReference type="InterPro" id="IPR011706">
    <property type="entry name" value="Cu-oxidase_C"/>
</dbReference>
<evidence type="ECO:0000256" key="8">
    <source>
        <dbReference type="PROSITE-ProRule" id="PRU00723"/>
    </source>
</evidence>
<dbReference type="InterPro" id="IPR034271">
    <property type="entry name" value="CuRO_2_AO-like"/>
</dbReference>
<dbReference type="SUPFAM" id="SSF90229">
    <property type="entry name" value="CCCH zinc finger"/>
    <property type="match status" value="1"/>
</dbReference>
<dbReference type="GO" id="GO:0016491">
    <property type="term" value="F:oxidoreductase activity"/>
    <property type="evidence" value="ECO:0007669"/>
    <property type="project" value="InterPro"/>
</dbReference>
<dbReference type="GO" id="GO:0003723">
    <property type="term" value="F:RNA binding"/>
    <property type="evidence" value="ECO:0007669"/>
    <property type="project" value="UniProtKB-UniRule"/>
</dbReference>
<dbReference type="GO" id="GO:0003677">
    <property type="term" value="F:DNA binding"/>
    <property type="evidence" value="ECO:0007669"/>
    <property type="project" value="UniProtKB-KW"/>
</dbReference>
<dbReference type="InterPro" id="IPR035979">
    <property type="entry name" value="RBD_domain_sf"/>
</dbReference>
<dbReference type="SMART" id="SM00356">
    <property type="entry name" value="ZnF_C3H1"/>
    <property type="match status" value="1"/>
</dbReference>
<dbReference type="Pfam" id="PF07732">
    <property type="entry name" value="Cu-oxidase_3"/>
    <property type="match status" value="1"/>
</dbReference>
<dbReference type="Proteomes" id="UP001327560">
    <property type="component" value="Chromosome 4"/>
</dbReference>
<dbReference type="Pfam" id="PF07731">
    <property type="entry name" value="Cu-oxidase_2"/>
    <property type="match status" value="1"/>
</dbReference>
<feature type="region of interest" description="Disordered" evidence="10">
    <location>
        <begin position="607"/>
        <end position="651"/>
    </location>
</feature>
<dbReference type="CDD" id="cd13872">
    <property type="entry name" value="CuRO_2_AAO_like_1"/>
    <property type="match status" value="1"/>
</dbReference>
<dbReference type="Gene3D" id="4.10.1000.10">
    <property type="entry name" value="Zinc finger, CCCH-type"/>
    <property type="match status" value="1"/>
</dbReference>
<evidence type="ECO:0000256" key="6">
    <source>
        <dbReference type="ARBA" id="ARBA00023125"/>
    </source>
</evidence>
<dbReference type="SUPFAM" id="SSF54928">
    <property type="entry name" value="RNA-binding domain, RBD"/>
    <property type="match status" value="1"/>
</dbReference>
<evidence type="ECO:0000256" key="9">
    <source>
        <dbReference type="SAM" id="Coils"/>
    </source>
</evidence>
<dbReference type="AlphaFoldDB" id="A0AAQ3KDT7"/>
<comment type="similarity">
    <text evidence="1">Belongs to the multicopper oxidase family.</text>
</comment>
<keyword evidence="3 8" id="KW-0863">Zinc-finger</keyword>
<feature type="zinc finger region" description="C3H1-type" evidence="8">
    <location>
        <begin position="242"/>
        <end position="264"/>
    </location>
</feature>
<keyword evidence="4 8" id="KW-0862">Zinc</keyword>
<dbReference type="PANTHER" id="PTHR24009">
    <property type="entry name" value="RNA-BINDING (RRM/RBD/RNP MOTIFS)"/>
    <property type="match status" value="1"/>
</dbReference>
<evidence type="ECO:0000256" key="1">
    <source>
        <dbReference type="ARBA" id="ARBA00010609"/>
    </source>
</evidence>
<evidence type="ECO:0000256" key="7">
    <source>
        <dbReference type="PROSITE-ProRule" id="PRU00176"/>
    </source>
</evidence>
<dbReference type="Pfam" id="PF00076">
    <property type="entry name" value="RRM_1"/>
    <property type="match status" value="1"/>
</dbReference>
<reference evidence="13 14" key="1">
    <citation type="submission" date="2023-10" db="EMBL/GenBank/DDBJ databases">
        <title>Chromosome-scale genome assembly provides insights into flower coloration mechanisms of Canna indica.</title>
        <authorList>
            <person name="Li C."/>
        </authorList>
    </citation>
    <scope>NUCLEOTIDE SEQUENCE [LARGE SCALE GENOMIC DNA]</scope>
    <source>
        <tissue evidence="13">Flower</tissue>
    </source>
</reference>
<feature type="region of interest" description="Disordered" evidence="10">
    <location>
        <begin position="551"/>
        <end position="573"/>
    </location>
</feature>
<evidence type="ECO:0000313" key="14">
    <source>
        <dbReference type="Proteomes" id="UP001327560"/>
    </source>
</evidence>
<evidence type="ECO:0000256" key="10">
    <source>
        <dbReference type="SAM" id="MobiDB-lite"/>
    </source>
</evidence>